<accession>A0A7S1FD17</accession>
<dbReference type="PANTHER" id="PTHR13516">
    <property type="entry name" value="RIBONUCLEASE P SUBUNIT P25"/>
    <property type="match status" value="1"/>
</dbReference>
<feature type="compositionally biased region" description="Basic and acidic residues" evidence="5">
    <location>
        <begin position="281"/>
        <end position="292"/>
    </location>
</feature>
<dbReference type="InterPro" id="IPR002775">
    <property type="entry name" value="DNA/RNA-bd_Alba-like"/>
</dbReference>
<feature type="compositionally biased region" description="Basic and acidic residues" evidence="5">
    <location>
        <begin position="238"/>
        <end position="249"/>
    </location>
</feature>
<dbReference type="SUPFAM" id="SSF82704">
    <property type="entry name" value="AlbA-like"/>
    <property type="match status" value="1"/>
</dbReference>
<dbReference type="Pfam" id="PF01918">
    <property type="entry name" value="Alba"/>
    <property type="match status" value="1"/>
</dbReference>
<proteinExistence type="inferred from homology"/>
<dbReference type="EMBL" id="HBFQ01045872">
    <property type="protein sequence ID" value="CAD8858277.1"/>
    <property type="molecule type" value="Transcribed_RNA"/>
</dbReference>
<dbReference type="GO" id="GO:0005634">
    <property type="term" value="C:nucleus"/>
    <property type="evidence" value="ECO:0007669"/>
    <property type="project" value="UniProtKB-SubCell"/>
</dbReference>
<protein>
    <recommendedName>
        <fullName evidence="6">DNA/RNA-binding protein Alba-like domain-containing protein</fullName>
    </recommendedName>
</protein>
<feature type="compositionally biased region" description="Basic residues" evidence="5">
    <location>
        <begin position="270"/>
        <end position="280"/>
    </location>
</feature>
<name>A0A7S1FD17_NOCSC</name>
<evidence type="ECO:0000256" key="2">
    <source>
        <dbReference type="ARBA" id="ARBA00008018"/>
    </source>
</evidence>
<reference evidence="7" key="1">
    <citation type="submission" date="2021-01" db="EMBL/GenBank/DDBJ databases">
        <authorList>
            <person name="Corre E."/>
            <person name="Pelletier E."/>
            <person name="Niang G."/>
            <person name="Scheremetjew M."/>
            <person name="Finn R."/>
            <person name="Kale V."/>
            <person name="Holt S."/>
            <person name="Cochrane G."/>
            <person name="Meng A."/>
            <person name="Brown T."/>
            <person name="Cohen L."/>
        </authorList>
    </citation>
    <scope>NUCLEOTIDE SEQUENCE</scope>
</reference>
<feature type="compositionally biased region" description="Basic and acidic residues" evidence="5">
    <location>
        <begin position="194"/>
        <end position="203"/>
    </location>
</feature>
<gene>
    <name evidence="7" type="ORF">NSCI0253_LOCUS32630</name>
</gene>
<evidence type="ECO:0000256" key="1">
    <source>
        <dbReference type="ARBA" id="ARBA00004123"/>
    </source>
</evidence>
<evidence type="ECO:0000256" key="3">
    <source>
        <dbReference type="ARBA" id="ARBA00022884"/>
    </source>
</evidence>
<evidence type="ECO:0000259" key="6">
    <source>
        <dbReference type="Pfam" id="PF01918"/>
    </source>
</evidence>
<feature type="compositionally biased region" description="Basic and acidic residues" evidence="5">
    <location>
        <begin position="258"/>
        <end position="269"/>
    </location>
</feature>
<feature type="compositionally biased region" description="Basic residues" evidence="5">
    <location>
        <begin position="227"/>
        <end position="237"/>
    </location>
</feature>
<evidence type="ECO:0000313" key="7">
    <source>
        <dbReference type="EMBL" id="CAD8858277.1"/>
    </source>
</evidence>
<feature type="compositionally biased region" description="Basic residues" evidence="5">
    <location>
        <begin position="351"/>
        <end position="362"/>
    </location>
</feature>
<feature type="compositionally biased region" description="Acidic residues" evidence="5">
    <location>
        <begin position="169"/>
        <end position="179"/>
    </location>
</feature>
<dbReference type="PANTHER" id="PTHR13516:SF4">
    <property type="entry name" value="FI09323P"/>
    <property type="match status" value="1"/>
</dbReference>
<feature type="compositionally biased region" description="Basic and acidic residues" evidence="5">
    <location>
        <begin position="300"/>
        <end position="311"/>
    </location>
</feature>
<dbReference type="AlphaFoldDB" id="A0A7S1FD17"/>
<feature type="compositionally biased region" description="Basic residues" evidence="5">
    <location>
        <begin position="184"/>
        <end position="193"/>
    </location>
</feature>
<dbReference type="InterPro" id="IPR051958">
    <property type="entry name" value="Alba-like_NAB"/>
</dbReference>
<feature type="region of interest" description="Disordered" evidence="5">
    <location>
        <begin position="133"/>
        <end position="362"/>
    </location>
</feature>
<dbReference type="Gene3D" id="3.30.110.20">
    <property type="entry name" value="Alba-like domain"/>
    <property type="match status" value="1"/>
</dbReference>
<organism evidence="7">
    <name type="scientific">Noctiluca scintillans</name>
    <name type="common">Sea sparkle</name>
    <name type="synonym">Red tide dinoflagellate</name>
    <dbReference type="NCBI Taxonomy" id="2966"/>
    <lineage>
        <taxon>Eukaryota</taxon>
        <taxon>Sar</taxon>
        <taxon>Alveolata</taxon>
        <taxon>Dinophyceae</taxon>
        <taxon>Noctilucales</taxon>
        <taxon>Noctilucaceae</taxon>
        <taxon>Noctiluca</taxon>
    </lineage>
</organism>
<feature type="domain" description="DNA/RNA-binding protein Alba-like" evidence="6">
    <location>
        <begin position="20"/>
        <end position="83"/>
    </location>
</feature>
<dbReference type="GO" id="GO:0003723">
    <property type="term" value="F:RNA binding"/>
    <property type="evidence" value="ECO:0007669"/>
    <property type="project" value="UniProtKB-KW"/>
</dbReference>
<keyword evidence="3" id="KW-0694">RNA-binding</keyword>
<comment type="subcellular location">
    <subcellularLocation>
        <location evidence="1">Nucleus</location>
    </subcellularLocation>
</comment>
<keyword evidence="4" id="KW-0539">Nucleus</keyword>
<dbReference type="InterPro" id="IPR036882">
    <property type="entry name" value="Alba-like_dom_sf"/>
</dbReference>
<evidence type="ECO:0000256" key="4">
    <source>
        <dbReference type="ARBA" id="ARBA00023242"/>
    </source>
</evidence>
<feature type="compositionally biased region" description="Basic and acidic residues" evidence="5">
    <location>
        <begin position="217"/>
        <end position="226"/>
    </location>
</feature>
<comment type="similarity">
    <text evidence="2">Belongs to the histone-like Alba family.</text>
</comment>
<sequence length="362" mass="40121">MDKYKKVLKPKENVVKDDSEIRITAIRSVSAYVTRAATVFNELEKPFITITATGNALSKAVTLAEVVKRRFKGLHQITTLGTTDIVDEYEPMEEGLDKVMDTRSVTFIEIKLSKEPLDTEDKGYQPPIDEALVTELDSEEMSKPRGRGRGAGFKGKGHGKTKDRQVSDDAADEVSDDLDEPAKGKGKKGKKGKGKDVHDDVSVKGKGKHGKGKGKTKHFDDEEASKGKGKKGKGKGKGKWDDEWEDGKGKKGKGKGKGKWEDDFEDRGKGKGKGKGKKGRGKSDDDWEEPRKGKGKKGKGKWDSDWDDRGGKKGKGKGKKGSDWDSWDYGTSNGRYQDDRWESWDYGSYKGRGKKGKGFREY</sequence>
<evidence type="ECO:0000256" key="5">
    <source>
        <dbReference type="SAM" id="MobiDB-lite"/>
    </source>
</evidence>
<feature type="compositionally biased region" description="Basic residues" evidence="5">
    <location>
        <begin position="205"/>
        <end position="216"/>
    </location>
</feature>